<dbReference type="EMBL" id="JAPFFL010000008">
    <property type="protein sequence ID" value="KAJ6707553.1"/>
    <property type="molecule type" value="Genomic_DNA"/>
</dbReference>
<organism evidence="2 3">
    <name type="scientific">Salix viminalis</name>
    <name type="common">Common osier</name>
    <name type="synonym">Basket willow</name>
    <dbReference type="NCBI Taxonomy" id="40686"/>
    <lineage>
        <taxon>Eukaryota</taxon>
        <taxon>Viridiplantae</taxon>
        <taxon>Streptophyta</taxon>
        <taxon>Embryophyta</taxon>
        <taxon>Tracheophyta</taxon>
        <taxon>Spermatophyta</taxon>
        <taxon>Magnoliopsida</taxon>
        <taxon>eudicotyledons</taxon>
        <taxon>Gunneridae</taxon>
        <taxon>Pentapetalae</taxon>
        <taxon>rosids</taxon>
        <taxon>fabids</taxon>
        <taxon>Malpighiales</taxon>
        <taxon>Salicaceae</taxon>
        <taxon>Saliceae</taxon>
        <taxon>Salix</taxon>
    </lineage>
</organism>
<dbReference type="Proteomes" id="UP001151529">
    <property type="component" value="Chromosome 4"/>
</dbReference>
<feature type="compositionally biased region" description="Basic residues" evidence="1">
    <location>
        <begin position="56"/>
        <end position="75"/>
    </location>
</feature>
<reference evidence="2" key="1">
    <citation type="submission" date="2022-11" db="EMBL/GenBank/DDBJ databases">
        <authorList>
            <person name="Hyden B.L."/>
            <person name="Feng K."/>
            <person name="Yates T."/>
            <person name="Jawdy S."/>
            <person name="Smart L.B."/>
            <person name="Muchero W."/>
        </authorList>
    </citation>
    <scope>NUCLEOTIDE SEQUENCE</scope>
    <source>
        <tissue evidence="2">Shoot tip</tissue>
    </source>
</reference>
<accession>A0A9Q0TBC3</accession>
<name>A0A9Q0TBC3_SALVM</name>
<evidence type="ECO:0000313" key="3">
    <source>
        <dbReference type="Proteomes" id="UP001151529"/>
    </source>
</evidence>
<sequence length="106" mass="12329">MGSKKRGGVSWRAAISRRVFSFFRDFSSADGKLRPSSKSTPFMPEEAMVAAAKHFSSAHKKKKRKRKKRRRRGRGRREEEEEEELIAYWFCLLNLNYINGGGVSRF</sequence>
<evidence type="ECO:0000256" key="1">
    <source>
        <dbReference type="SAM" id="MobiDB-lite"/>
    </source>
</evidence>
<comment type="caution">
    <text evidence="2">The sequence shown here is derived from an EMBL/GenBank/DDBJ whole genome shotgun (WGS) entry which is preliminary data.</text>
</comment>
<evidence type="ECO:0000313" key="2">
    <source>
        <dbReference type="EMBL" id="KAJ6707553.1"/>
    </source>
</evidence>
<feature type="region of interest" description="Disordered" evidence="1">
    <location>
        <begin position="52"/>
        <end position="82"/>
    </location>
</feature>
<reference evidence="2" key="2">
    <citation type="journal article" date="2023" name="Int. J. Mol. Sci.">
        <title>De Novo Assembly and Annotation of 11 Diverse Shrub Willow (Salix) Genomes Reveals Novel Gene Organization in Sex-Linked Regions.</title>
        <authorList>
            <person name="Hyden B."/>
            <person name="Feng K."/>
            <person name="Yates T.B."/>
            <person name="Jawdy S."/>
            <person name="Cereghino C."/>
            <person name="Smart L.B."/>
            <person name="Muchero W."/>
        </authorList>
    </citation>
    <scope>NUCLEOTIDE SEQUENCE [LARGE SCALE GENOMIC DNA]</scope>
    <source>
        <tissue evidence="2">Shoot tip</tissue>
    </source>
</reference>
<protein>
    <submittedName>
        <fullName evidence="2">Uncharacterized protein</fullName>
    </submittedName>
</protein>
<proteinExistence type="predicted"/>
<dbReference type="OrthoDB" id="851441at2759"/>
<keyword evidence="3" id="KW-1185">Reference proteome</keyword>
<gene>
    <name evidence="2" type="ORF">OIU85_027869</name>
</gene>
<dbReference type="AlphaFoldDB" id="A0A9Q0TBC3"/>